<accession>A0A5B7FTL1</accession>
<protein>
    <submittedName>
        <fullName evidence="2">Uncharacterized protein</fullName>
    </submittedName>
</protein>
<feature type="transmembrane region" description="Helical" evidence="1">
    <location>
        <begin position="55"/>
        <end position="72"/>
    </location>
</feature>
<dbReference type="AlphaFoldDB" id="A0A5B7FTL1"/>
<organism evidence="2 3">
    <name type="scientific">Portunus trituberculatus</name>
    <name type="common">Swimming crab</name>
    <name type="synonym">Neptunus trituberculatus</name>
    <dbReference type="NCBI Taxonomy" id="210409"/>
    <lineage>
        <taxon>Eukaryota</taxon>
        <taxon>Metazoa</taxon>
        <taxon>Ecdysozoa</taxon>
        <taxon>Arthropoda</taxon>
        <taxon>Crustacea</taxon>
        <taxon>Multicrustacea</taxon>
        <taxon>Malacostraca</taxon>
        <taxon>Eumalacostraca</taxon>
        <taxon>Eucarida</taxon>
        <taxon>Decapoda</taxon>
        <taxon>Pleocyemata</taxon>
        <taxon>Brachyura</taxon>
        <taxon>Eubrachyura</taxon>
        <taxon>Portunoidea</taxon>
        <taxon>Portunidae</taxon>
        <taxon>Portuninae</taxon>
        <taxon>Portunus</taxon>
    </lineage>
</organism>
<proteinExistence type="predicted"/>
<gene>
    <name evidence="2" type="ORF">E2C01_042489</name>
</gene>
<evidence type="ECO:0000256" key="1">
    <source>
        <dbReference type="SAM" id="Phobius"/>
    </source>
</evidence>
<evidence type="ECO:0000313" key="3">
    <source>
        <dbReference type="Proteomes" id="UP000324222"/>
    </source>
</evidence>
<keyword evidence="1" id="KW-1133">Transmembrane helix</keyword>
<dbReference type="Proteomes" id="UP000324222">
    <property type="component" value="Unassembled WGS sequence"/>
</dbReference>
<reference evidence="2 3" key="1">
    <citation type="submission" date="2019-05" db="EMBL/GenBank/DDBJ databases">
        <title>Another draft genome of Portunus trituberculatus and its Hox gene families provides insights of decapod evolution.</title>
        <authorList>
            <person name="Jeong J.-H."/>
            <person name="Song I."/>
            <person name="Kim S."/>
            <person name="Choi T."/>
            <person name="Kim D."/>
            <person name="Ryu S."/>
            <person name="Kim W."/>
        </authorList>
    </citation>
    <scope>NUCLEOTIDE SEQUENCE [LARGE SCALE GENOMIC DNA]</scope>
    <source>
        <tissue evidence="2">Muscle</tissue>
    </source>
</reference>
<evidence type="ECO:0000313" key="2">
    <source>
        <dbReference type="EMBL" id="MPC48707.1"/>
    </source>
</evidence>
<keyword evidence="1" id="KW-0472">Membrane</keyword>
<comment type="caution">
    <text evidence="2">The sequence shown here is derived from an EMBL/GenBank/DDBJ whole genome shotgun (WGS) entry which is preliminary data.</text>
</comment>
<sequence>MCRVATFSIRPSVVGRLTLNPLSTMPRFHIHCGYYLVILYSIRNLLGGIEIVKTLAVNFLTPIHLIFILVTIW</sequence>
<name>A0A5B7FTL1_PORTR</name>
<keyword evidence="1" id="KW-0812">Transmembrane</keyword>
<dbReference type="EMBL" id="VSRR010008425">
    <property type="protein sequence ID" value="MPC48707.1"/>
    <property type="molecule type" value="Genomic_DNA"/>
</dbReference>
<keyword evidence="3" id="KW-1185">Reference proteome</keyword>